<dbReference type="PROSITE" id="PS51257">
    <property type="entry name" value="PROKAR_LIPOPROTEIN"/>
    <property type="match status" value="1"/>
</dbReference>
<dbReference type="AlphaFoldDB" id="A0A636GAD3"/>
<accession>A0A636GAD3</accession>
<reference evidence="3" key="1">
    <citation type="submission" date="2018-07" db="EMBL/GenBank/DDBJ databases">
        <authorList>
            <person name="Ashton P.M."/>
            <person name="Dallman T."/>
            <person name="Nair S."/>
            <person name="De Pinna E."/>
            <person name="Peters T."/>
            <person name="Grant K."/>
        </authorList>
    </citation>
    <scope>NUCLEOTIDE SEQUENCE</scope>
    <source>
        <strain evidence="3">333397</strain>
    </source>
</reference>
<evidence type="ECO:0000256" key="1">
    <source>
        <dbReference type="SAM" id="Coils"/>
    </source>
</evidence>
<evidence type="ECO:0008006" key="4">
    <source>
        <dbReference type="Google" id="ProtNLM"/>
    </source>
</evidence>
<sequence>MKKCLAVMITTALLSGCAPGGGIPEQSQKLAEYQSAYEQKMDEAKRIDAEFEQAVKNINLDTADVGKKPVTYKKLIETAIREHLRDPDSAKFYDFTPPRKEVMSENNKFIYGYSSCVLVNAKNAYGGYTGKKLYWAFIRNDKVLRVKDTTGTFGALIFRGRPINCT</sequence>
<dbReference type="EMBL" id="AAMJPF010000019">
    <property type="protein sequence ID" value="EDI0272396.1"/>
    <property type="molecule type" value="Genomic_DNA"/>
</dbReference>
<proteinExistence type="predicted"/>
<keyword evidence="1" id="KW-0175">Coiled coil</keyword>
<evidence type="ECO:0000256" key="2">
    <source>
        <dbReference type="SAM" id="SignalP"/>
    </source>
</evidence>
<feature type="signal peptide" evidence="2">
    <location>
        <begin position="1"/>
        <end position="20"/>
    </location>
</feature>
<keyword evidence="2" id="KW-0732">Signal</keyword>
<feature type="chain" id="PRO_5026153241" description="Lipoprotein" evidence="2">
    <location>
        <begin position="21"/>
        <end position="166"/>
    </location>
</feature>
<organism evidence="3">
    <name type="scientific">Salmonella enterica subsp. enterica serovar Panama</name>
    <dbReference type="NCBI Taxonomy" id="29472"/>
    <lineage>
        <taxon>Bacteria</taxon>
        <taxon>Pseudomonadati</taxon>
        <taxon>Pseudomonadota</taxon>
        <taxon>Gammaproteobacteria</taxon>
        <taxon>Enterobacterales</taxon>
        <taxon>Enterobacteriaceae</taxon>
        <taxon>Salmonella</taxon>
    </lineage>
</organism>
<comment type="caution">
    <text evidence="3">The sequence shown here is derived from an EMBL/GenBank/DDBJ whole genome shotgun (WGS) entry which is preliminary data.</text>
</comment>
<name>A0A636GAD3_SALET</name>
<protein>
    <recommendedName>
        <fullName evidence="4">Lipoprotein</fullName>
    </recommendedName>
</protein>
<feature type="coiled-coil region" evidence="1">
    <location>
        <begin position="30"/>
        <end position="57"/>
    </location>
</feature>
<evidence type="ECO:0000313" key="3">
    <source>
        <dbReference type="EMBL" id="EDI0272396.1"/>
    </source>
</evidence>
<gene>
    <name evidence="3" type="ORF">CC707_14890</name>
</gene>